<proteinExistence type="predicted"/>
<name>A0A6L2NW79_TANCI</name>
<evidence type="ECO:0000313" key="3">
    <source>
        <dbReference type="EMBL" id="GEU88885.1"/>
    </source>
</evidence>
<reference evidence="3" key="1">
    <citation type="journal article" date="2019" name="Sci. Rep.">
        <title>Draft genome of Tanacetum cinerariifolium, the natural source of mosquito coil.</title>
        <authorList>
            <person name="Yamashiro T."/>
            <person name="Shiraishi A."/>
            <person name="Satake H."/>
            <person name="Nakayama K."/>
        </authorList>
    </citation>
    <scope>NUCLEOTIDE SEQUENCE</scope>
</reference>
<feature type="coiled-coil region" evidence="1">
    <location>
        <begin position="284"/>
        <end position="314"/>
    </location>
</feature>
<feature type="region of interest" description="Disordered" evidence="2">
    <location>
        <begin position="129"/>
        <end position="183"/>
    </location>
</feature>
<sequence>MSTLKFTETHNLVAFLKKPTESDRFEHIVNFLNANPIKYTLTVNPTIYTSCIQQFWDSAKVKTIYENVHIRALIDGKKIIVTEASIRRDLQLQDVKGTACLPNDTIFEELARMGIITPLFETMMVQAPEEVGEGSELPTDTYHIPTVTQPSTSSQPYKKQKSRMKQRKETEGTKDAKKEVSTANPVTTAGEVVTTAKDVKVTTVAATIQISKDVVTLAHTLIKIKATKPRARGVIVQEPNKFRTTSSSQPSQLPQAKEKGKGIMVELEKPLKKKEQIMMDEEVARKLEAQMKAKMEEEERIAREKDEANIAMIEE</sequence>
<dbReference type="AlphaFoldDB" id="A0A6L2NW79"/>
<evidence type="ECO:0000256" key="2">
    <source>
        <dbReference type="SAM" id="MobiDB-lite"/>
    </source>
</evidence>
<gene>
    <name evidence="3" type="ORF">Tci_060863</name>
</gene>
<accession>A0A6L2NW79</accession>
<protein>
    <recommendedName>
        <fullName evidence="4">Xylulose kinase-1</fullName>
    </recommendedName>
</protein>
<keyword evidence="1" id="KW-0175">Coiled coil</keyword>
<feature type="compositionally biased region" description="Basic and acidic residues" evidence="2">
    <location>
        <begin position="167"/>
        <end position="180"/>
    </location>
</feature>
<evidence type="ECO:0008006" key="4">
    <source>
        <dbReference type="Google" id="ProtNLM"/>
    </source>
</evidence>
<dbReference type="EMBL" id="BKCJ010009844">
    <property type="protein sequence ID" value="GEU88885.1"/>
    <property type="molecule type" value="Genomic_DNA"/>
</dbReference>
<organism evidence="3">
    <name type="scientific">Tanacetum cinerariifolium</name>
    <name type="common">Dalmatian daisy</name>
    <name type="synonym">Chrysanthemum cinerariifolium</name>
    <dbReference type="NCBI Taxonomy" id="118510"/>
    <lineage>
        <taxon>Eukaryota</taxon>
        <taxon>Viridiplantae</taxon>
        <taxon>Streptophyta</taxon>
        <taxon>Embryophyta</taxon>
        <taxon>Tracheophyta</taxon>
        <taxon>Spermatophyta</taxon>
        <taxon>Magnoliopsida</taxon>
        <taxon>eudicotyledons</taxon>
        <taxon>Gunneridae</taxon>
        <taxon>Pentapetalae</taxon>
        <taxon>asterids</taxon>
        <taxon>campanulids</taxon>
        <taxon>Asterales</taxon>
        <taxon>Asteraceae</taxon>
        <taxon>Asteroideae</taxon>
        <taxon>Anthemideae</taxon>
        <taxon>Anthemidinae</taxon>
        <taxon>Tanacetum</taxon>
    </lineage>
</organism>
<evidence type="ECO:0000256" key="1">
    <source>
        <dbReference type="SAM" id="Coils"/>
    </source>
</evidence>
<comment type="caution">
    <text evidence="3">The sequence shown here is derived from an EMBL/GenBank/DDBJ whole genome shotgun (WGS) entry which is preliminary data.</text>
</comment>
<feature type="compositionally biased region" description="Polar residues" evidence="2">
    <location>
        <begin position="146"/>
        <end position="157"/>
    </location>
</feature>